<evidence type="ECO:0000256" key="6">
    <source>
        <dbReference type="SAM" id="Phobius"/>
    </source>
</evidence>
<evidence type="ECO:0000256" key="2">
    <source>
        <dbReference type="ARBA" id="ARBA00022519"/>
    </source>
</evidence>
<gene>
    <name evidence="7" type="ORF">AAV94_13600</name>
</gene>
<dbReference type="GO" id="GO:0030288">
    <property type="term" value="C:outer membrane-bounded periplasmic space"/>
    <property type="evidence" value="ECO:0007669"/>
    <property type="project" value="TreeGrafter"/>
</dbReference>
<dbReference type="OrthoDB" id="5298112at2"/>
<accession>A0A0U1PW98</accession>
<keyword evidence="1" id="KW-1003">Cell membrane</keyword>
<dbReference type="PANTHER" id="PTHR37481:SF1">
    <property type="entry name" value="LIPOPOLYSACCHARIDE EXPORT SYSTEM PROTEIN LPTC"/>
    <property type="match status" value="1"/>
</dbReference>
<dbReference type="GO" id="GO:0005886">
    <property type="term" value="C:plasma membrane"/>
    <property type="evidence" value="ECO:0007669"/>
    <property type="project" value="InterPro"/>
</dbReference>
<name>A0A0U1PW98_9BURK</name>
<keyword evidence="2" id="KW-0997">Cell inner membrane</keyword>
<evidence type="ECO:0000256" key="3">
    <source>
        <dbReference type="ARBA" id="ARBA00022692"/>
    </source>
</evidence>
<dbReference type="InterPro" id="IPR010664">
    <property type="entry name" value="LipoPS_assembly_LptC-rel"/>
</dbReference>
<dbReference type="NCBIfam" id="TIGR04409">
    <property type="entry name" value="LptC_YrbK"/>
    <property type="match status" value="1"/>
</dbReference>
<evidence type="ECO:0000256" key="1">
    <source>
        <dbReference type="ARBA" id="ARBA00022475"/>
    </source>
</evidence>
<keyword evidence="3 6" id="KW-0812">Transmembrane</keyword>
<feature type="transmembrane region" description="Helical" evidence="6">
    <location>
        <begin position="15"/>
        <end position="35"/>
    </location>
</feature>
<dbReference type="AlphaFoldDB" id="A0A0U1PW98"/>
<dbReference type="Pfam" id="PF06835">
    <property type="entry name" value="LptC"/>
    <property type="match status" value="1"/>
</dbReference>
<dbReference type="GO" id="GO:0017089">
    <property type="term" value="F:glycolipid transfer activity"/>
    <property type="evidence" value="ECO:0007669"/>
    <property type="project" value="TreeGrafter"/>
</dbReference>
<protein>
    <recommendedName>
        <fullName evidence="9">LPS export ABC transporter periplasmic protein LptC</fullName>
    </recommendedName>
</protein>
<dbReference type="InterPro" id="IPR052363">
    <property type="entry name" value="LPS_export_LptC"/>
</dbReference>
<sequence length="207" mass="23429">MNHASRGLRYRLEKLTVYAPALVMALLALATYWLLRTEQAADDAPTVEVQPDEPDYRIHRFAVRSYTPDGRPTLELFGDQARHYPLDDTLQVDVLRARIFTEDGRVITATADTGTSNGDGSHLQLRGNAVIIQQATGDTPRLEFRGEQLYLWPQEERVRSDLPVQLMRGSDRMTGERLTYDRKSQTMTLDGRVRTTLQPGSTTAPNR</sequence>
<keyword evidence="5 6" id="KW-0472">Membrane</keyword>
<evidence type="ECO:0000313" key="8">
    <source>
        <dbReference type="Proteomes" id="UP000050580"/>
    </source>
</evidence>
<evidence type="ECO:0008006" key="9">
    <source>
        <dbReference type="Google" id="ProtNLM"/>
    </source>
</evidence>
<dbReference type="Gene3D" id="2.60.450.10">
    <property type="entry name" value="Lipopolysaccharide (LPS) transport protein A like domain"/>
    <property type="match status" value="1"/>
</dbReference>
<organism evidence="7 8">
    <name type="scientific">Lampropedia cohaerens</name>
    <dbReference type="NCBI Taxonomy" id="1610491"/>
    <lineage>
        <taxon>Bacteria</taxon>
        <taxon>Pseudomonadati</taxon>
        <taxon>Pseudomonadota</taxon>
        <taxon>Betaproteobacteria</taxon>
        <taxon>Burkholderiales</taxon>
        <taxon>Comamonadaceae</taxon>
        <taxon>Lampropedia</taxon>
    </lineage>
</organism>
<dbReference type="InterPro" id="IPR026265">
    <property type="entry name" value="LptC"/>
</dbReference>
<evidence type="ECO:0000256" key="5">
    <source>
        <dbReference type="ARBA" id="ARBA00023136"/>
    </source>
</evidence>
<evidence type="ECO:0000313" key="7">
    <source>
        <dbReference type="EMBL" id="KKW66789.1"/>
    </source>
</evidence>
<comment type="caution">
    <text evidence="7">The sequence shown here is derived from an EMBL/GenBank/DDBJ whole genome shotgun (WGS) entry which is preliminary data.</text>
</comment>
<proteinExistence type="predicted"/>
<keyword evidence="8" id="KW-1185">Reference proteome</keyword>
<dbReference type="PANTHER" id="PTHR37481">
    <property type="entry name" value="LIPOPOLYSACCHARIDE EXPORT SYSTEM PROTEIN LPTC"/>
    <property type="match status" value="1"/>
</dbReference>
<evidence type="ECO:0000256" key="4">
    <source>
        <dbReference type="ARBA" id="ARBA00022989"/>
    </source>
</evidence>
<dbReference type="EMBL" id="LBNQ01000041">
    <property type="protein sequence ID" value="KKW66789.1"/>
    <property type="molecule type" value="Genomic_DNA"/>
</dbReference>
<keyword evidence="4 6" id="KW-1133">Transmembrane helix</keyword>
<dbReference type="GO" id="GO:0015221">
    <property type="term" value="F:lipopolysaccharide transmembrane transporter activity"/>
    <property type="evidence" value="ECO:0007669"/>
    <property type="project" value="InterPro"/>
</dbReference>
<dbReference type="STRING" id="1610491.AAV94_13600"/>
<dbReference type="RefSeq" id="WP_046742764.1">
    <property type="nucleotide sequence ID" value="NZ_LBNQ01000041.1"/>
</dbReference>
<reference evidence="7 8" key="1">
    <citation type="submission" date="2015-05" db="EMBL/GenBank/DDBJ databases">
        <title>Draft genome sequence of Lampropedia sp. CT6, isolated from the microbial mat of a hot water spring, located at Manikaran, India.</title>
        <authorList>
            <person name="Tripathi C."/>
            <person name="Rani P."/>
            <person name="Mahato N.K."/>
            <person name="Lal R."/>
        </authorList>
    </citation>
    <scope>NUCLEOTIDE SEQUENCE [LARGE SCALE GENOMIC DNA]</scope>
    <source>
        <strain evidence="7 8">CT6</strain>
    </source>
</reference>
<dbReference type="Proteomes" id="UP000050580">
    <property type="component" value="Unassembled WGS sequence"/>
</dbReference>